<dbReference type="EMBL" id="KK583201">
    <property type="protein sequence ID" value="KDO30463.1"/>
    <property type="molecule type" value="Genomic_DNA"/>
</dbReference>
<organism evidence="1 2">
    <name type="scientific">Saprolegnia parasitica (strain CBS 223.65)</name>
    <dbReference type="NCBI Taxonomy" id="695850"/>
    <lineage>
        <taxon>Eukaryota</taxon>
        <taxon>Sar</taxon>
        <taxon>Stramenopiles</taxon>
        <taxon>Oomycota</taxon>
        <taxon>Saprolegniomycetes</taxon>
        <taxon>Saprolegniales</taxon>
        <taxon>Saprolegniaceae</taxon>
        <taxon>Saprolegnia</taxon>
    </lineage>
</organism>
<dbReference type="AlphaFoldDB" id="A0A067CIV4"/>
<reference evidence="1 2" key="1">
    <citation type="journal article" date="2013" name="PLoS Genet.">
        <title>Distinctive expansion of potential virulence genes in the genome of the oomycete fish pathogen Saprolegnia parasitica.</title>
        <authorList>
            <person name="Jiang R.H."/>
            <person name="de Bruijn I."/>
            <person name="Haas B.J."/>
            <person name="Belmonte R."/>
            <person name="Lobach L."/>
            <person name="Christie J."/>
            <person name="van den Ackerveken G."/>
            <person name="Bottin A."/>
            <person name="Bulone V."/>
            <person name="Diaz-Moreno S.M."/>
            <person name="Dumas B."/>
            <person name="Fan L."/>
            <person name="Gaulin E."/>
            <person name="Govers F."/>
            <person name="Grenville-Briggs L.J."/>
            <person name="Horner N.R."/>
            <person name="Levin J.Z."/>
            <person name="Mammella M."/>
            <person name="Meijer H.J."/>
            <person name="Morris P."/>
            <person name="Nusbaum C."/>
            <person name="Oome S."/>
            <person name="Phillips A.J."/>
            <person name="van Rooyen D."/>
            <person name="Rzeszutek E."/>
            <person name="Saraiva M."/>
            <person name="Secombes C.J."/>
            <person name="Seidl M.F."/>
            <person name="Snel B."/>
            <person name="Stassen J.H."/>
            <person name="Sykes S."/>
            <person name="Tripathy S."/>
            <person name="van den Berg H."/>
            <person name="Vega-Arreguin J.C."/>
            <person name="Wawra S."/>
            <person name="Young S.K."/>
            <person name="Zeng Q."/>
            <person name="Dieguez-Uribeondo J."/>
            <person name="Russ C."/>
            <person name="Tyler B.M."/>
            <person name="van West P."/>
        </authorList>
    </citation>
    <scope>NUCLEOTIDE SEQUENCE [LARGE SCALE GENOMIC DNA]</scope>
    <source>
        <strain evidence="1 2">CBS 223.65</strain>
    </source>
</reference>
<evidence type="ECO:0000313" key="2">
    <source>
        <dbReference type="Proteomes" id="UP000030745"/>
    </source>
</evidence>
<protein>
    <submittedName>
        <fullName evidence="1">Uncharacterized protein</fullName>
    </submittedName>
</protein>
<evidence type="ECO:0000313" key="1">
    <source>
        <dbReference type="EMBL" id="KDO30463.1"/>
    </source>
</evidence>
<dbReference type="VEuPathDB" id="FungiDB:SPRG_04365"/>
<proteinExistence type="predicted"/>
<dbReference type="GeneID" id="24126814"/>
<gene>
    <name evidence="1" type="ORF">SPRG_04365</name>
</gene>
<sequence length="67" mass="7413">MLATMRHDLDLNVPKSRAVDGKTTSYAVDVNGVQFLDAKAKYQEDIKAVQFHIRGSKTDQAGRGVHL</sequence>
<dbReference type="KEGG" id="spar:SPRG_04365"/>
<name>A0A067CIV4_SAPPC</name>
<keyword evidence="2" id="KW-1185">Reference proteome</keyword>
<dbReference type="RefSeq" id="XP_012198685.1">
    <property type="nucleotide sequence ID" value="XM_012343295.1"/>
</dbReference>
<dbReference type="Proteomes" id="UP000030745">
    <property type="component" value="Unassembled WGS sequence"/>
</dbReference>
<accession>A0A067CIV4</accession>